<proteinExistence type="predicted"/>
<feature type="region of interest" description="Disordered" evidence="1">
    <location>
        <begin position="165"/>
        <end position="195"/>
    </location>
</feature>
<keyword evidence="2" id="KW-0472">Membrane</keyword>
<keyword evidence="2" id="KW-0812">Transmembrane</keyword>
<organism evidence="3 4">
    <name type="scientific">Lineolata rhizophorae</name>
    <dbReference type="NCBI Taxonomy" id="578093"/>
    <lineage>
        <taxon>Eukaryota</taxon>
        <taxon>Fungi</taxon>
        <taxon>Dikarya</taxon>
        <taxon>Ascomycota</taxon>
        <taxon>Pezizomycotina</taxon>
        <taxon>Dothideomycetes</taxon>
        <taxon>Dothideomycetes incertae sedis</taxon>
        <taxon>Lineolatales</taxon>
        <taxon>Lineolataceae</taxon>
        <taxon>Lineolata</taxon>
    </lineage>
</organism>
<feature type="transmembrane region" description="Helical" evidence="2">
    <location>
        <begin position="57"/>
        <end position="76"/>
    </location>
</feature>
<name>A0A6A6NU65_9PEZI</name>
<evidence type="ECO:0000256" key="1">
    <source>
        <dbReference type="SAM" id="MobiDB-lite"/>
    </source>
</evidence>
<dbReference type="Proteomes" id="UP000799766">
    <property type="component" value="Unassembled WGS sequence"/>
</dbReference>
<reference evidence="3" key="1">
    <citation type="journal article" date="2020" name="Stud. Mycol.">
        <title>101 Dothideomycetes genomes: a test case for predicting lifestyles and emergence of pathogens.</title>
        <authorList>
            <person name="Haridas S."/>
            <person name="Albert R."/>
            <person name="Binder M."/>
            <person name="Bloem J."/>
            <person name="Labutti K."/>
            <person name="Salamov A."/>
            <person name="Andreopoulos B."/>
            <person name="Baker S."/>
            <person name="Barry K."/>
            <person name="Bills G."/>
            <person name="Bluhm B."/>
            <person name="Cannon C."/>
            <person name="Castanera R."/>
            <person name="Culley D."/>
            <person name="Daum C."/>
            <person name="Ezra D."/>
            <person name="Gonzalez J."/>
            <person name="Henrissat B."/>
            <person name="Kuo A."/>
            <person name="Liang C."/>
            <person name="Lipzen A."/>
            <person name="Lutzoni F."/>
            <person name="Magnuson J."/>
            <person name="Mondo S."/>
            <person name="Nolan M."/>
            <person name="Ohm R."/>
            <person name="Pangilinan J."/>
            <person name="Park H.-J."/>
            <person name="Ramirez L."/>
            <person name="Alfaro M."/>
            <person name="Sun H."/>
            <person name="Tritt A."/>
            <person name="Yoshinaga Y."/>
            <person name="Zwiers L.-H."/>
            <person name="Turgeon B."/>
            <person name="Goodwin S."/>
            <person name="Spatafora J."/>
            <person name="Crous P."/>
            <person name="Grigoriev I."/>
        </authorList>
    </citation>
    <scope>NUCLEOTIDE SEQUENCE</scope>
    <source>
        <strain evidence="3">ATCC 16933</strain>
    </source>
</reference>
<protein>
    <submittedName>
        <fullName evidence="3">Uncharacterized protein</fullName>
    </submittedName>
</protein>
<keyword evidence="2" id="KW-1133">Transmembrane helix</keyword>
<evidence type="ECO:0000256" key="2">
    <source>
        <dbReference type="SAM" id="Phobius"/>
    </source>
</evidence>
<sequence>MALTFFALGLLSSGSFTHWQCWCRKRAMSAMGKWRSGNAGDGRVALRLRILRAKGSLFFLFFFFLEKGFFGLFFAVSMLGRPVSAHEDGSRPFHSVPPRRGHTDVQQGIRGVNFELYFGGCRGFLSLLVSSPPQLLIAIKHFSHSRRRSLHPLLRLYITPSDILPRSRDRKRGKTSQRCENKEGGRKEGHRYSAR</sequence>
<evidence type="ECO:0000313" key="3">
    <source>
        <dbReference type="EMBL" id="KAF2455037.1"/>
    </source>
</evidence>
<dbReference type="EMBL" id="MU001688">
    <property type="protein sequence ID" value="KAF2455037.1"/>
    <property type="molecule type" value="Genomic_DNA"/>
</dbReference>
<gene>
    <name evidence="3" type="ORF">BDY21DRAFT_77449</name>
</gene>
<dbReference type="AlphaFoldDB" id="A0A6A6NU65"/>
<feature type="compositionally biased region" description="Basic and acidic residues" evidence="1">
    <location>
        <begin position="177"/>
        <end position="195"/>
    </location>
</feature>
<evidence type="ECO:0000313" key="4">
    <source>
        <dbReference type="Proteomes" id="UP000799766"/>
    </source>
</evidence>
<keyword evidence="4" id="KW-1185">Reference proteome</keyword>
<accession>A0A6A6NU65</accession>